<dbReference type="KEGG" id="dal:Dalk_2451"/>
<organism evidence="1 2">
    <name type="scientific">Desulfatibacillum aliphaticivorans</name>
    <dbReference type="NCBI Taxonomy" id="218208"/>
    <lineage>
        <taxon>Bacteria</taxon>
        <taxon>Pseudomonadati</taxon>
        <taxon>Thermodesulfobacteriota</taxon>
        <taxon>Desulfobacteria</taxon>
        <taxon>Desulfobacterales</taxon>
        <taxon>Desulfatibacillaceae</taxon>
        <taxon>Desulfatibacillum</taxon>
    </lineage>
</organism>
<accession>B8FB58</accession>
<proteinExistence type="predicted"/>
<dbReference type="EMBL" id="CP001322">
    <property type="protein sequence ID" value="ACL04144.1"/>
    <property type="molecule type" value="Genomic_DNA"/>
</dbReference>
<keyword evidence="2" id="KW-1185">Reference proteome</keyword>
<evidence type="ECO:0000313" key="2">
    <source>
        <dbReference type="Proteomes" id="UP000000739"/>
    </source>
</evidence>
<reference evidence="1 2" key="1">
    <citation type="journal article" date="2012" name="Environ. Microbiol.">
        <title>The genome sequence of Desulfatibacillum alkenivorans AK-01: a blueprint for anaerobic alkane oxidation.</title>
        <authorList>
            <person name="Callaghan A.V."/>
            <person name="Morris B.E."/>
            <person name="Pereira I.A."/>
            <person name="McInerney M.J."/>
            <person name="Austin R.N."/>
            <person name="Groves J.T."/>
            <person name="Kukor J.J."/>
            <person name="Suflita J.M."/>
            <person name="Young L.Y."/>
            <person name="Zylstra G.J."/>
            <person name="Wawrik B."/>
        </authorList>
    </citation>
    <scope>NUCLEOTIDE SEQUENCE [LARGE SCALE GENOMIC DNA]</scope>
    <source>
        <strain evidence="1 2">AK-01</strain>
    </source>
</reference>
<dbReference type="AlphaFoldDB" id="B8FB58"/>
<name>B8FB58_DESAL</name>
<dbReference type="HOGENOM" id="CLU_3389074_0_0_7"/>
<gene>
    <name evidence="1" type="ordered locus">Dalk_2451</name>
</gene>
<protein>
    <submittedName>
        <fullName evidence="1">Uncharacterized protein</fullName>
    </submittedName>
</protein>
<evidence type="ECO:0000313" key="1">
    <source>
        <dbReference type="EMBL" id="ACL04144.1"/>
    </source>
</evidence>
<sequence>MTGAHDMNYFFFERGLPEPGAIALRVGKNIKC</sequence>
<dbReference type="Proteomes" id="UP000000739">
    <property type="component" value="Chromosome"/>
</dbReference>